<reference evidence="1" key="1">
    <citation type="submission" date="2020-03" db="EMBL/GenBank/DDBJ databases">
        <title>The deep terrestrial virosphere.</title>
        <authorList>
            <person name="Holmfeldt K."/>
            <person name="Nilsson E."/>
            <person name="Simone D."/>
            <person name="Lopez-Fernandez M."/>
            <person name="Wu X."/>
            <person name="de Brujin I."/>
            <person name="Lundin D."/>
            <person name="Andersson A."/>
            <person name="Bertilsson S."/>
            <person name="Dopson M."/>
        </authorList>
    </citation>
    <scope>NUCLEOTIDE SEQUENCE</scope>
    <source>
        <strain evidence="1">MM415A06293</strain>
        <strain evidence="2">MM415B04506</strain>
    </source>
</reference>
<dbReference type="EMBL" id="MT141624">
    <property type="protein sequence ID" value="QJA68514.1"/>
    <property type="molecule type" value="Genomic_DNA"/>
</dbReference>
<accession>A0A6M3JEP4</accession>
<evidence type="ECO:0000313" key="2">
    <source>
        <dbReference type="EMBL" id="QJA92709.1"/>
    </source>
</evidence>
<gene>
    <name evidence="1" type="ORF">MM415A06293_0005</name>
    <name evidence="2" type="ORF">MM415B04506_0004</name>
</gene>
<proteinExistence type="predicted"/>
<organism evidence="1">
    <name type="scientific">viral metagenome</name>
    <dbReference type="NCBI Taxonomy" id="1070528"/>
    <lineage>
        <taxon>unclassified sequences</taxon>
        <taxon>metagenomes</taxon>
        <taxon>organismal metagenomes</taxon>
    </lineage>
</organism>
<protein>
    <submittedName>
        <fullName evidence="1">Uncharacterized protein</fullName>
    </submittedName>
</protein>
<sequence>MTDERLAELVSWVRFWHNGYGQMTNLETQALGYISELLAEVDRLRGDRRKLGYAAWLASRHDNAEDGGPSMMSIVNVAEQAVRETRYTND</sequence>
<name>A0A6M3JEP4_9ZZZZ</name>
<dbReference type="AlphaFoldDB" id="A0A6M3JEP4"/>
<dbReference type="EMBL" id="MT143090">
    <property type="protein sequence ID" value="QJA92709.1"/>
    <property type="molecule type" value="Genomic_DNA"/>
</dbReference>
<evidence type="ECO:0000313" key="1">
    <source>
        <dbReference type="EMBL" id="QJA68514.1"/>
    </source>
</evidence>